<comment type="caution">
    <text evidence="3">The sequence shown here is derived from an EMBL/GenBank/DDBJ whole genome shotgun (WGS) entry which is preliminary data.</text>
</comment>
<evidence type="ECO:0000259" key="2">
    <source>
        <dbReference type="Pfam" id="PF07883"/>
    </source>
</evidence>
<protein>
    <submittedName>
        <fullName evidence="3">Cupin domain-containing protein</fullName>
    </submittedName>
</protein>
<dbReference type="CDD" id="cd02233">
    <property type="entry name" value="cupin_HNL-like"/>
    <property type="match status" value="1"/>
</dbReference>
<evidence type="ECO:0000313" key="3">
    <source>
        <dbReference type="EMBL" id="MCW0483823.1"/>
    </source>
</evidence>
<organism evidence="3 4">
    <name type="scientific">Gaoshiqia sediminis</name>
    <dbReference type="NCBI Taxonomy" id="2986998"/>
    <lineage>
        <taxon>Bacteria</taxon>
        <taxon>Pseudomonadati</taxon>
        <taxon>Bacteroidota</taxon>
        <taxon>Bacteroidia</taxon>
        <taxon>Marinilabiliales</taxon>
        <taxon>Prolixibacteraceae</taxon>
        <taxon>Gaoshiqia</taxon>
    </lineage>
</organism>
<dbReference type="Proteomes" id="UP001163821">
    <property type="component" value="Unassembled WGS sequence"/>
</dbReference>
<evidence type="ECO:0000313" key="4">
    <source>
        <dbReference type="Proteomes" id="UP001163821"/>
    </source>
</evidence>
<feature type="signal peptide" evidence="1">
    <location>
        <begin position="1"/>
        <end position="23"/>
    </location>
</feature>
<dbReference type="InterPro" id="IPR014710">
    <property type="entry name" value="RmlC-like_jellyroll"/>
</dbReference>
<evidence type="ECO:0000256" key="1">
    <source>
        <dbReference type="SAM" id="SignalP"/>
    </source>
</evidence>
<proteinExistence type="predicted"/>
<dbReference type="SUPFAM" id="SSF51182">
    <property type="entry name" value="RmlC-like cupins"/>
    <property type="match status" value="1"/>
</dbReference>
<dbReference type="PANTHER" id="PTHR43698">
    <property type="entry name" value="RIBD C-TERMINAL DOMAIN CONTAINING PROTEIN"/>
    <property type="match status" value="1"/>
</dbReference>
<dbReference type="Gene3D" id="2.60.120.10">
    <property type="entry name" value="Jelly Rolls"/>
    <property type="match status" value="1"/>
</dbReference>
<dbReference type="InterPro" id="IPR011051">
    <property type="entry name" value="RmlC_Cupin_sf"/>
</dbReference>
<sequence>MMKYNYKYTLLFLIILMVGCNMEQKTNAVSSPVETPFAKGNQINSPNFTGTVWLNMMGATDSTLYTSYGHVTFAPKARTNWHSHPGGQLLFVTEGKGYYQAKGQPARLLKKGDYVEIPPNVVHWHGAASDNDFAHIAVSLNTDRGGAVWIGPVTDEEYLQSTKQ</sequence>
<dbReference type="RefSeq" id="WP_282592417.1">
    <property type="nucleotide sequence ID" value="NZ_JAPAAF010000022.1"/>
</dbReference>
<dbReference type="Pfam" id="PF07883">
    <property type="entry name" value="Cupin_2"/>
    <property type="match status" value="1"/>
</dbReference>
<dbReference type="EMBL" id="JAPAAF010000022">
    <property type="protein sequence ID" value="MCW0483823.1"/>
    <property type="molecule type" value="Genomic_DNA"/>
</dbReference>
<feature type="chain" id="PRO_5041295369" evidence="1">
    <location>
        <begin position="24"/>
        <end position="164"/>
    </location>
</feature>
<reference evidence="3" key="1">
    <citation type="submission" date="2022-10" db="EMBL/GenBank/DDBJ databases">
        <title>Gaoshiqiia sediminis gen. nov., sp. nov., isolated from coastal sediment.</title>
        <authorList>
            <person name="Yu W.X."/>
            <person name="Mu D.S."/>
            <person name="Du J.Z."/>
            <person name="Liang Y.Q."/>
        </authorList>
    </citation>
    <scope>NUCLEOTIDE SEQUENCE</scope>
    <source>
        <strain evidence="3">A06</strain>
    </source>
</reference>
<accession>A0AA41YA80</accession>
<name>A0AA41YA80_9BACT</name>
<dbReference type="InterPro" id="IPR013096">
    <property type="entry name" value="Cupin_2"/>
</dbReference>
<keyword evidence="4" id="KW-1185">Reference proteome</keyword>
<gene>
    <name evidence="3" type="ORF">N2K84_13855</name>
</gene>
<dbReference type="PROSITE" id="PS51257">
    <property type="entry name" value="PROKAR_LIPOPROTEIN"/>
    <property type="match status" value="1"/>
</dbReference>
<dbReference type="InterPro" id="IPR047263">
    <property type="entry name" value="HNL-like_cupin"/>
</dbReference>
<dbReference type="PANTHER" id="PTHR43698:SF1">
    <property type="entry name" value="BLL4564 PROTEIN"/>
    <property type="match status" value="1"/>
</dbReference>
<keyword evidence="1" id="KW-0732">Signal</keyword>
<feature type="domain" description="Cupin type-2" evidence="2">
    <location>
        <begin position="70"/>
        <end position="134"/>
    </location>
</feature>
<dbReference type="AlphaFoldDB" id="A0AA41YA80"/>